<evidence type="ECO:0000313" key="3">
    <source>
        <dbReference type="Proteomes" id="UP000000771"/>
    </source>
</evidence>
<reference evidence="2 3" key="1">
    <citation type="journal article" date="2009" name="Stand. Genomic Sci.">
        <title>Complete genome sequence of Acidimicrobium ferrooxidans type strain (ICP).</title>
        <authorList>
            <person name="Clum A."/>
            <person name="Nolan M."/>
            <person name="Lang E."/>
            <person name="Glavina Del Rio T."/>
            <person name="Tice H."/>
            <person name="Copeland A."/>
            <person name="Cheng J.F."/>
            <person name="Lucas S."/>
            <person name="Chen F."/>
            <person name="Bruce D."/>
            <person name="Goodwin L."/>
            <person name="Pitluck S."/>
            <person name="Ivanova N."/>
            <person name="Mavrommatis K."/>
            <person name="Mikhailova N."/>
            <person name="Pati A."/>
            <person name="Chen A."/>
            <person name="Palaniappan K."/>
            <person name="Goker M."/>
            <person name="Spring S."/>
            <person name="Land M."/>
            <person name="Hauser L."/>
            <person name="Chang Y.J."/>
            <person name="Jeffries C.C."/>
            <person name="Chain P."/>
            <person name="Bristow J."/>
            <person name="Eisen J.A."/>
            <person name="Markowitz V."/>
            <person name="Hugenholtz P."/>
            <person name="Kyrpides N.C."/>
            <person name="Klenk H.P."/>
            <person name="Lapidus A."/>
        </authorList>
    </citation>
    <scope>NUCLEOTIDE SEQUENCE [LARGE SCALE GENOMIC DNA]</scope>
    <source>
        <strain evidence="3">DSM 10331 / JCM 15462 / NBRC 103882 / ICP</strain>
    </source>
</reference>
<sequence>MSSLRVILDHGVGAAEGLALDDALVQCAVDEPVLRCYTYRNHTVLVGRHQRAAAEVDLVTVERLGLDLGRRPTGGGTILMGDAQLGVALALPERRATPREVLTAFARLLIGALETIGLRATLEGKNDLLVDGRKIAGLGMYRPARGGTLCHASILADLDHRLLLEVLRPPAAKLADKRAKLLARSVVTVSELRGEAWCGADLVTVVADAVAMGLGRSRWVQSAPRAEELMLARDLEISTYADRDWIHGSSAHEPSATRVTLRTAIGTVELHLDVRGGVVSSVQVSGDFLEVDARLITLTRALRFEPADPSYLADRACDVLGHLAPPRRITEAFHASLSPLAAPHRLGSCLLPERRHS</sequence>
<dbReference type="GO" id="GO:0005524">
    <property type="term" value="F:ATP binding"/>
    <property type="evidence" value="ECO:0007669"/>
    <property type="project" value="UniProtKB-KW"/>
</dbReference>
<dbReference type="Pfam" id="PF21948">
    <property type="entry name" value="LplA-B_cat"/>
    <property type="match status" value="1"/>
</dbReference>
<dbReference type="CDD" id="cd16443">
    <property type="entry name" value="LplA"/>
    <property type="match status" value="1"/>
</dbReference>
<dbReference type="RefSeq" id="WP_015798474.1">
    <property type="nucleotide sequence ID" value="NC_013124.1"/>
</dbReference>
<dbReference type="HOGENOM" id="CLU_022986_1_1_11"/>
<dbReference type="InterPro" id="IPR050664">
    <property type="entry name" value="Octanoyltrans_LipM/LipL"/>
</dbReference>
<dbReference type="GO" id="GO:0016979">
    <property type="term" value="F:lipoate-protein ligase activity"/>
    <property type="evidence" value="ECO:0007669"/>
    <property type="project" value="UniProtKB-EC"/>
</dbReference>
<gene>
    <name evidence="2" type="ordered locus">Afer_1053</name>
</gene>
<dbReference type="SUPFAM" id="SSF82649">
    <property type="entry name" value="SufE/NifU"/>
    <property type="match status" value="1"/>
</dbReference>
<protein>
    <submittedName>
        <fullName evidence="2">Biotin/lipoate A/B protein ligase</fullName>
    </submittedName>
</protein>
<evidence type="ECO:0000259" key="1">
    <source>
        <dbReference type="PROSITE" id="PS51733"/>
    </source>
</evidence>
<dbReference type="OrthoDB" id="9788148at2"/>
<dbReference type="UniPathway" id="UPA00537">
    <property type="reaction ID" value="UER00594"/>
</dbReference>
<proteinExistence type="predicted"/>
<dbReference type="STRING" id="525909.Afer_1053"/>
<feature type="domain" description="BPL/LPL catalytic" evidence="1">
    <location>
        <begin position="28"/>
        <end position="197"/>
    </location>
</feature>
<organism evidence="2 3">
    <name type="scientific">Acidimicrobium ferrooxidans (strain DSM 10331 / JCM 15462 / NBRC 103882 / ICP)</name>
    <dbReference type="NCBI Taxonomy" id="525909"/>
    <lineage>
        <taxon>Bacteria</taxon>
        <taxon>Bacillati</taxon>
        <taxon>Actinomycetota</taxon>
        <taxon>Acidimicrobiia</taxon>
        <taxon>Acidimicrobiales</taxon>
        <taxon>Acidimicrobiaceae</taxon>
        <taxon>Acidimicrobium</taxon>
    </lineage>
</organism>
<dbReference type="InterPro" id="IPR004143">
    <property type="entry name" value="BPL_LPL_catalytic"/>
</dbReference>
<evidence type="ECO:0000313" key="2">
    <source>
        <dbReference type="EMBL" id="ACU53988.1"/>
    </source>
</evidence>
<dbReference type="PANTHER" id="PTHR43679">
    <property type="entry name" value="OCTANOYLTRANSFERASE LIPM-RELATED"/>
    <property type="match status" value="1"/>
</dbReference>
<dbReference type="Gene3D" id="3.30.930.10">
    <property type="entry name" value="Bira Bifunctional Protein, Domain 2"/>
    <property type="match status" value="1"/>
</dbReference>
<dbReference type="Proteomes" id="UP000000771">
    <property type="component" value="Chromosome"/>
</dbReference>
<dbReference type="PROSITE" id="PS51733">
    <property type="entry name" value="BPL_LPL_CATALYTIC"/>
    <property type="match status" value="1"/>
</dbReference>
<dbReference type="GO" id="GO:0009249">
    <property type="term" value="P:protein lipoylation"/>
    <property type="evidence" value="ECO:0007669"/>
    <property type="project" value="UniProtKB-ARBA"/>
</dbReference>
<dbReference type="Gene3D" id="3.30.390.50">
    <property type="entry name" value="CO dehydrogenase flavoprotein, C-terminal domain"/>
    <property type="match status" value="1"/>
</dbReference>
<dbReference type="KEGG" id="afo:Afer_1053"/>
<dbReference type="AlphaFoldDB" id="C7LZ30"/>
<dbReference type="SUPFAM" id="SSF55681">
    <property type="entry name" value="Class II aaRS and biotin synthetases"/>
    <property type="match status" value="1"/>
</dbReference>
<dbReference type="EMBL" id="CP001631">
    <property type="protein sequence ID" value="ACU53988.1"/>
    <property type="molecule type" value="Genomic_DNA"/>
</dbReference>
<dbReference type="InterPro" id="IPR045864">
    <property type="entry name" value="aa-tRNA-synth_II/BPL/LPL"/>
</dbReference>
<keyword evidence="2" id="KW-0436">Ligase</keyword>
<accession>C7LZ30</accession>
<dbReference type="eggNOG" id="COG0095">
    <property type="taxonomic scope" value="Bacteria"/>
</dbReference>
<dbReference type="PANTHER" id="PTHR43679:SF2">
    <property type="entry name" value="OCTANOYL-[GCVH]:PROTEIN N-OCTANOYLTRANSFERASE"/>
    <property type="match status" value="1"/>
</dbReference>
<name>C7LZ30_ACIFD</name>
<keyword evidence="3" id="KW-1185">Reference proteome</keyword>